<comment type="similarity">
    <text evidence="1 7">Belongs to the endoribonuclease YbeY family.</text>
</comment>
<dbReference type="EC" id="3.1.-.-" evidence="7"/>
<keyword evidence="2 7" id="KW-0540">Nuclease</keyword>
<dbReference type="KEGG" id="mrk:FIT61_01780"/>
<keyword evidence="7" id="KW-0698">rRNA processing</keyword>
<comment type="subcellular location">
    <subcellularLocation>
        <location evidence="7">Cytoplasm</location>
    </subcellularLocation>
</comment>
<dbReference type="Proteomes" id="UP000312102">
    <property type="component" value="Chromosome"/>
</dbReference>
<reference evidence="8 9" key="1">
    <citation type="journal article" date="2019" name="ISME J.">
        <title>Evolution in action: habitat transition from sediment to the pelagial leads to genome streamlining in Methylophilaceae.</title>
        <authorList>
            <person name="Salcher M."/>
            <person name="Schaefle D."/>
            <person name="Kaspar M."/>
            <person name="Neuenschwander S.M."/>
            <person name="Ghai R."/>
        </authorList>
    </citation>
    <scope>NUCLEOTIDE SEQUENCE [LARGE SCALE GENOMIC DNA]</scope>
    <source>
        <strain evidence="8 9">MMS-RI-1</strain>
    </source>
</reference>
<protein>
    <recommendedName>
        <fullName evidence="7">Endoribonuclease YbeY</fullName>
        <ecNumber evidence="7">3.1.-.-</ecNumber>
    </recommendedName>
</protein>
<feature type="binding site" evidence="7">
    <location>
        <position position="111"/>
    </location>
    <ligand>
        <name>Zn(2+)</name>
        <dbReference type="ChEBI" id="CHEBI:29105"/>
        <note>catalytic</note>
    </ligand>
</feature>
<evidence type="ECO:0000256" key="2">
    <source>
        <dbReference type="ARBA" id="ARBA00022722"/>
    </source>
</evidence>
<dbReference type="GO" id="GO:0004521">
    <property type="term" value="F:RNA endonuclease activity"/>
    <property type="evidence" value="ECO:0007669"/>
    <property type="project" value="UniProtKB-UniRule"/>
</dbReference>
<keyword evidence="5 7" id="KW-0378">Hydrolase</keyword>
<dbReference type="GO" id="GO:0006364">
    <property type="term" value="P:rRNA processing"/>
    <property type="evidence" value="ECO:0007669"/>
    <property type="project" value="UniProtKB-UniRule"/>
</dbReference>
<evidence type="ECO:0000256" key="7">
    <source>
        <dbReference type="HAMAP-Rule" id="MF_00009"/>
    </source>
</evidence>
<gene>
    <name evidence="7 8" type="primary">ybeY</name>
    <name evidence="8" type="ORF">FIT61_01780</name>
</gene>
<evidence type="ECO:0000313" key="9">
    <source>
        <dbReference type="Proteomes" id="UP000312102"/>
    </source>
</evidence>
<feature type="binding site" evidence="7">
    <location>
        <position position="107"/>
    </location>
    <ligand>
        <name>Zn(2+)</name>
        <dbReference type="ChEBI" id="CHEBI:29105"/>
        <note>catalytic</note>
    </ligand>
</feature>
<dbReference type="NCBIfam" id="TIGR00043">
    <property type="entry name" value="rRNA maturation RNase YbeY"/>
    <property type="match status" value="1"/>
</dbReference>
<dbReference type="Pfam" id="PF02130">
    <property type="entry name" value="YbeY"/>
    <property type="match status" value="1"/>
</dbReference>
<dbReference type="InterPro" id="IPR023091">
    <property type="entry name" value="MetalPrtase_cat_dom_sf_prd"/>
</dbReference>
<keyword evidence="7" id="KW-0690">Ribosome biogenesis</keyword>
<dbReference type="Gene3D" id="3.40.390.30">
    <property type="entry name" value="Metalloproteases ('zincins'), catalytic domain"/>
    <property type="match status" value="1"/>
</dbReference>
<dbReference type="PANTHER" id="PTHR46986">
    <property type="entry name" value="ENDORIBONUCLEASE YBEY, CHLOROPLASTIC"/>
    <property type="match status" value="1"/>
</dbReference>
<keyword evidence="6 7" id="KW-0862">Zinc</keyword>
<dbReference type="EMBL" id="CP040986">
    <property type="protein sequence ID" value="QDD13209.1"/>
    <property type="molecule type" value="Genomic_DNA"/>
</dbReference>
<dbReference type="GO" id="GO:0005737">
    <property type="term" value="C:cytoplasm"/>
    <property type="evidence" value="ECO:0007669"/>
    <property type="project" value="UniProtKB-SubCell"/>
</dbReference>
<evidence type="ECO:0000256" key="4">
    <source>
        <dbReference type="ARBA" id="ARBA00022759"/>
    </source>
</evidence>
<dbReference type="GO" id="GO:0008270">
    <property type="term" value="F:zinc ion binding"/>
    <property type="evidence" value="ECO:0007669"/>
    <property type="project" value="UniProtKB-UniRule"/>
</dbReference>
<dbReference type="HAMAP" id="MF_00009">
    <property type="entry name" value="Endoribonucl_YbeY"/>
    <property type="match status" value="1"/>
</dbReference>
<keyword evidence="3 7" id="KW-0479">Metal-binding</keyword>
<dbReference type="GO" id="GO:0004222">
    <property type="term" value="F:metalloendopeptidase activity"/>
    <property type="evidence" value="ECO:0007669"/>
    <property type="project" value="InterPro"/>
</dbReference>
<keyword evidence="7" id="KW-0963">Cytoplasm</keyword>
<proteinExistence type="inferred from homology"/>
<evidence type="ECO:0000256" key="5">
    <source>
        <dbReference type="ARBA" id="ARBA00022801"/>
    </source>
</evidence>
<dbReference type="AlphaFoldDB" id="A0AAE6FSL2"/>
<keyword evidence="4 7" id="KW-0255">Endonuclease</keyword>
<evidence type="ECO:0000256" key="3">
    <source>
        <dbReference type="ARBA" id="ARBA00022723"/>
    </source>
</evidence>
<name>A0AAE6FSL2_9PROT</name>
<dbReference type="PANTHER" id="PTHR46986:SF1">
    <property type="entry name" value="ENDORIBONUCLEASE YBEY, CHLOROPLASTIC"/>
    <property type="match status" value="1"/>
</dbReference>
<keyword evidence="9" id="KW-1185">Reference proteome</keyword>
<dbReference type="SUPFAM" id="SSF55486">
    <property type="entry name" value="Metalloproteases ('zincins'), catalytic domain"/>
    <property type="match status" value="1"/>
</dbReference>
<feature type="binding site" evidence="7">
    <location>
        <position position="117"/>
    </location>
    <ligand>
        <name>Zn(2+)</name>
        <dbReference type="ChEBI" id="CHEBI:29105"/>
        <note>catalytic</note>
    </ligand>
</feature>
<evidence type="ECO:0000256" key="6">
    <source>
        <dbReference type="ARBA" id="ARBA00022833"/>
    </source>
</evidence>
<accession>A0AAE6FSL2</accession>
<sequence length="151" mass="17443">MELKPIIAIQDMVHTKPIVKKTHCYKWLAPIIDQNAEITIRIVGSDESKNLNTIYRKKKYPTNVLSFLVDDAHHLIGDIVLCAPVIEEEARDQSKNLEAHYAHLIIHGALHLYGYDHENKTDAEIMEEKEIKILTKLGYKNPYLLEEKKSQ</sequence>
<evidence type="ECO:0000313" key="8">
    <source>
        <dbReference type="EMBL" id="QDD13209.1"/>
    </source>
</evidence>
<evidence type="ECO:0000256" key="1">
    <source>
        <dbReference type="ARBA" id="ARBA00010875"/>
    </source>
</evidence>
<dbReference type="RefSeq" id="WP_139873139.1">
    <property type="nucleotide sequence ID" value="NZ_CP040985.1"/>
</dbReference>
<comment type="function">
    <text evidence="7">Single strand-specific metallo-endoribonuclease involved in late-stage 70S ribosome quality control and in maturation of the 3' terminus of the 16S rRNA.</text>
</comment>
<organism evidence="8 9">
    <name type="scientific">Candidatus Methylopumilus rimovensis</name>
    <dbReference type="NCBI Taxonomy" id="2588535"/>
    <lineage>
        <taxon>Bacteria</taxon>
        <taxon>Pseudomonadati</taxon>
        <taxon>Pseudomonadota</taxon>
        <taxon>Betaproteobacteria</taxon>
        <taxon>Nitrosomonadales</taxon>
        <taxon>Methylophilaceae</taxon>
        <taxon>Candidatus Methylopumilus</taxon>
    </lineage>
</organism>
<dbReference type="InterPro" id="IPR002036">
    <property type="entry name" value="YbeY"/>
</dbReference>
<comment type="cofactor">
    <cofactor evidence="7">
        <name>Zn(2+)</name>
        <dbReference type="ChEBI" id="CHEBI:29105"/>
    </cofactor>
    <text evidence="7">Binds 1 zinc ion.</text>
</comment>